<sequence>MPVMLESNLEGLPKKSGKVRDVYDLGDRLLIVATDRISAFDHVLPTGIPDKGRVLTGLSAFWFGRLDVPNHLISTDPDSAGLDLTDADRSRLEGRVMVVRKAKVIPFECVVRGYLFGSAWKEYRTKGTVCAERLPTSLVEGARLDPPMFTPATKAEEGEHDENVTFEELAGELGPELAGRLRDLSVRLYREAAGHAFTKDLILADTKFEFGHDEQTGELLLIDEALTPDSSRYWPVDSYKPGVVPASIDKQFVRDWLESTDWDKRGTPPALPDEVVQKTREKYIQAYESLTERPFPWK</sequence>
<evidence type="ECO:0000259" key="9">
    <source>
        <dbReference type="Pfam" id="PF01259"/>
    </source>
</evidence>
<keyword evidence="4 8" id="KW-0547">Nucleotide-binding</keyword>
<keyword evidence="6 8" id="KW-0067">ATP-binding</keyword>
<evidence type="ECO:0000256" key="2">
    <source>
        <dbReference type="ARBA" id="ARBA00010190"/>
    </source>
</evidence>
<dbReference type="PANTHER" id="PTHR43700">
    <property type="entry name" value="PHOSPHORIBOSYLAMINOIMIDAZOLE-SUCCINOCARBOXAMIDE SYNTHASE"/>
    <property type="match status" value="1"/>
</dbReference>
<dbReference type="GO" id="GO:0004639">
    <property type="term" value="F:phosphoribosylaminoimidazolesuccinocarboxamide synthase activity"/>
    <property type="evidence" value="ECO:0007669"/>
    <property type="project" value="UniProtKB-UniRule"/>
</dbReference>
<gene>
    <name evidence="8 10" type="primary">purC</name>
    <name evidence="10" type="ORF">ElP_40480</name>
</gene>
<comment type="similarity">
    <text evidence="2 8">Belongs to the SAICAR synthetase family.</text>
</comment>
<dbReference type="HAMAP" id="MF_00137">
    <property type="entry name" value="SAICAR_synth"/>
    <property type="match status" value="1"/>
</dbReference>
<dbReference type="Pfam" id="PF01259">
    <property type="entry name" value="SAICAR_synt"/>
    <property type="match status" value="1"/>
</dbReference>
<evidence type="ECO:0000256" key="4">
    <source>
        <dbReference type="ARBA" id="ARBA00022741"/>
    </source>
</evidence>
<accession>A0A518H5M0</accession>
<organism evidence="10 11">
    <name type="scientific">Tautonia plasticadhaerens</name>
    <dbReference type="NCBI Taxonomy" id="2527974"/>
    <lineage>
        <taxon>Bacteria</taxon>
        <taxon>Pseudomonadati</taxon>
        <taxon>Planctomycetota</taxon>
        <taxon>Planctomycetia</taxon>
        <taxon>Isosphaerales</taxon>
        <taxon>Isosphaeraceae</taxon>
        <taxon>Tautonia</taxon>
    </lineage>
</organism>
<dbReference type="PROSITE" id="PS01058">
    <property type="entry name" value="SAICAR_SYNTHETASE_2"/>
    <property type="match status" value="1"/>
</dbReference>
<dbReference type="CDD" id="cd01414">
    <property type="entry name" value="SAICAR_synt_Sc"/>
    <property type="match status" value="1"/>
</dbReference>
<comment type="pathway">
    <text evidence="1 8">Purine metabolism; IMP biosynthesis via de novo pathway; 5-amino-1-(5-phospho-D-ribosyl)imidazole-4-carboxamide from 5-amino-1-(5-phospho-D-ribosyl)imidazole-4-carboxylate: step 1/2.</text>
</comment>
<dbReference type="Gene3D" id="3.30.470.20">
    <property type="entry name" value="ATP-grasp fold, B domain"/>
    <property type="match status" value="1"/>
</dbReference>
<dbReference type="NCBIfam" id="NF010568">
    <property type="entry name" value="PRK13961.1"/>
    <property type="match status" value="1"/>
</dbReference>
<dbReference type="GO" id="GO:0005737">
    <property type="term" value="C:cytoplasm"/>
    <property type="evidence" value="ECO:0007669"/>
    <property type="project" value="TreeGrafter"/>
</dbReference>
<keyword evidence="3 8" id="KW-0436">Ligase</keyword>
<protein>
    <recommendedName>
        <fullName evidence="8">Phosphoribosylaminoimidazole-succinocarboxamide synthase</fullName>
        <ecNumber evidence="8">6.3.2.6</ecNumber>
    </recommendedName>
    <alternativeName>
        <fullName evidence="8">SAICAR synthetase</fullName>
    </alternativeName>
</protein>
<keyword evidence="5 8" id="KW-0658">Purine biosynthesis</keyword>
<dbReference type="InterPro" id="IPR018236">
    <property type="entry name" value="SAICAR_synthetase_CS"/>
</dbReference>
<evidence type="ECO:0000256" key="5">
    <source>
        <dbReference type="ARBA" id="ARBA00022755"/>
    </source>
</evidence>
<dbReference type="SUPFAM" id="SSF56104">
    <property type="entry name" value="SAICAR synthase-like"/>
    <property type="match status" value="1"/>
</dbReference>
<dbReference type="PANTHER" id="PTHR43700:SF1">
    <property type="entry name" value="PHOSPHORIBOSYLAMINOIMIDAZOLE-SUCCINOCARBOXAMIDE SYNTHASE"/>
    <property type="match status" value="1"/>
</dbReference>
<reference evidence="10 11" key="1">
    <citation type="submission" date="2019-02" db="EMBL/GenBank/DDBJ databases">
        <title>Deep-cultivation of Planctomycetes and their phenomic and genomic characterization uncovers novel biology.</title>
        <authorList>
            <person name="Wiegand S."/>
            <person name="Jogler M."/>
            <person name="Boedeker C."/>
            <person name="Pinto D."/>
            <person name="Vollmers J."/>
            <person name="Rivas-Marin E."/>
            <person name="Kohn T."/>
            <person name="Peeters S.H."/>
            <person name="Heuer A."/>
            <person name="Rast P."/>
            <person name="Oberbeckmann S."/>
            <person name="Bunk B."/>
            <person name="Jeske O."/>
            <person name="Meyerdierks A."/>
            <person name="Storesund J.E."/>
            <person name="Kallscheuer N."/>
            <person name="Luecker S."/>
            <person name="Lage O.M."/>
            <person name="Pohl T."/>
            <person name="Merkel B.J."/>
            <person name="Hornburger P."/>
            <person name="Mueller R.-W."/>
            <person name="Bruemmer F."/>
            <person name="Labrenz M."/>
            <person name="Spormann A.M."/>
            <person name="Op den Camp H."/>
            <person name="Overmann J."/>
            <person name="Amann R."/>
            <person name="Jetten M.S.M."/>
            <person name="Mascher T."/>
            <person name="Medema M.H."/>
            <person name="Devos D.P."/>
            <person name="Kaster A.-K."/>
            <person name="Ovreas L."/>
            <person name="Rohde M."/>
            <person name="Galperin M.Y."/>
            <person name="Jogler C."/>
        </authorList>
    </citation>
    <scope>NUCLEOTIDE SEQUENCE [LARGE SCALE GENOMIC DNA]</scope>
    <source>
        <strain evidence="10 11">ElP</strain>
    </source>
</reference>
<keyword evidence="11" id="KW-1185">Reference proteome</keyword>
<evidence type="ECO:0000313" key="10">
    <source>
        <dbReference type="EMBL" id="QDV36134.1"/>
    </source>
</evidence>
<evidence type="ECO:0000313" key="11">
    <source>
        <dbReference type="Proteomes" id="UP000317835"/>
    </source>
</evidence>
<dbReference type="Gene3D" id="3.30.200.20">
    <property type="entry name" value="Phosphorylase Kinase, domain 1"/>
    <property type="match status" value="1"/>
</dbReference>
<name>A0A518H5M0_9BACT</name>
<comment type="catalytic activity">
    <reaction evidence="7 8">
        <text>5-amino-1-(5-phospho-D-ribosyl)imidazole-4-carboxylate + L-aspartate + ATP = (2S)-2-[5-amino-1-(5-phospho-beta-D-ribosyl)imidazole-4-carboxamido]succinate + ADP + phosphate + 2 H(+)</text>
        <dbReference type="Rhea" id="RHEA:22628"/>
        <dbReference type="ChEBI" id="CHEBI:15378"/>
        <dbReference type="ChEBI" id="CHEBI:29991"/>
        <dbReference type="ChEBI" id="CHEBI:30616"/>
        <dbReference type="ChEBI" id="CHEBI:43474"/>
        <dbReference type="ChEBI" id="CHEBI:58443"/>
        <dbReference type="ChEBI" id="CHEBI:77657"/>
        <dbReference type="ChEBI" id="CHEBI:456216"/>
        <dbReference type="EC" id="6.3.2.6"/>
    </reaction>
</comment>
<dbReference type="EC" id="6.3.2.6" evidence="8"/>
<dbReference type="EMBL" id="CP036426">
    <property type="protein sequence ID" value="QDV36134.1"/>
    <property type="molecule type" value="Genomic_DNA"/>
</dbReference>
<dbReference type="Proteomes" id="UP000317835">
    <property type="component" value="Chromosome"/>
</dbReference>
<evidence type="ECO:0000256" key="8">
    <source>
        <dbReference type="HAMAP-Rule" id="MF_00137"/>
    </source>
</evidence>
<dbReference type="InterPro" id="IPR001636">
    <property type="entry name" value="SAICAR_synth"/>
</dbReference>
<dbReference type="AlphaFoldDB" id="A0A518H5M0"/>
<dbReference type="NCBIfam" id="TIGR00081">
    <property type="entry name" value="purC"/>
    <property type="match status" value="1"/>
</dbReference>
<dbReference type="InterPro" id="IPR028923">
    <property type="entry name" value="SAICAR_synt/ADE2_N"/>
</dbReference>
<evidence type="ECO:0000256" key="3">
    <source>
        <dbReference type="ARBA" id="ARBA00022598"/>
    </source>
</evidence>
<proteinExistence type="inferred from homology"/>
<evidence type="ECO:0000256" key="7">
    <source>
        <dbReference type="ARBA" id="ARBA00048475"/>
    </source>
</evidence>
<dbReference type="GO" id="GO:0006189">
    <property type="term" value="P:'de novo' IMP biosynthetic process"/>
    <property type="evidence" value="ECO:0007669"/>
    <property type="project" value="UniProtKB-UniRule"/>
</dbReference>
<feature type="domain" description="SAICAR synthetase/ADE2 N-terminal" evidence="9">
    <location>
        <begin position="16"/>
        <end position="265"/>
    </location>
</feature>
<dbReference type="KEGG" id="tpla:ElP_40480"/>
<dbReference type="UniPathway" id="UPA00074">
    <property type="reaction ID" value="UER00131"/>
</dbReference>
<evidence type="ECO:0000256" key="1">
    <source>
        <dbReference type="ARBA" id="ARBA00004672"/>
    </source>
</evidence>
<evidence type="ECO:0000256" key="6">
    <source>
        <dbReference type="ARBA" id="ARBA00022840"/>
    </source>
</evidence>
<dbReference type="GO" id="GO:0005524">
    <property type="term" value="F:ATP binding"/>
    <property type="evidence" value="ECO:0007669"/>
    <property type="project" value="UniProtKB-KW"/>
</dbReference>